<gene>
    <name evidence="1" type="ORF">DC045_21905</name>
</gene>
<evidence type="ECO:0000313" key="1">
    <source>
        <dbReference type="EMBL" id="HBC36910.1"/>
    </source>
</evidence>
<dbReference type="Proteomes" id="UP000263489">
    <property type="component" value="Unassembled WGS sequence"/>
</dbReference>
<organism evidence="1 2">
    <name type="scientific">Marinobacter adhaerens</name>
    <dbReference type="NCBI Taxonomy" id="1033846"/>
    <lineage>
        <taxon>Bacteria</taxon>
        <taxon>Pseudomonadati</taxon>
        <taxon>Pseudomonadota</taxon>
        <taxon>Gammaproteobacteria</taxon>
        <taxon>Pseudomonadales</taxon>
        <taxon>Marinobacteraceae</taxon>
        <taxon>Marinobacter</taxon>
    </lineage>
</organism>
<evidence type="ECO:0000313" key="2">
    <source>
        <dbReference type="Proteomes" id="UP000263489"/>
    </source>
</evidence>
<feature type="non-terminal residue" evidence="1">
    <location>
        <position position="47"/>
    </location>
</feature>
<accession>A0A352IZM7</accession>
<sequence>MRSLHGAGRLTVFNTGLDLPGQLFSRYTGFIMEDQSTNKEPAGENKR</sequence>
<comment type="caution">
    <text evidence="1">The sequence shown here is derived from an EMBL/GenBank/DDBJ whole genome shotgun (WGS) entry which is preliminary data.</text>
</comment>
<protein>
    <submittedName>
        <fullName evidence="1">AI-2E family transporter</fullName>
    </submittedName>
</protein>
<name>A0A352IZM7_9GAMM</name>
<dbReference type="AlphaFoldDB" id="A0A352IZM7"/>
<dbReference type="EMBL" id="DNNA01000332">
    <property type="protein sequence ID" value="HBC36910.1"/>
    <property type="molecule type" value="Genomic_DNA"/>
</dbReference>
<proteinExistence type="predicted"/>
<reference evidence="1 2" key="1">
    <citation type="journal article" date="2018" name="Nat. Biotechnol.">
        <title>A standardized bacterial taxonomy based on genome phylogeny substantially revises the tree of life.</title>
        <authorList>
            <person name="Parks D.H."/>
            <person name="Chuvochina M."/>
            <person name="Waite D.W."/>
            <person name="Rinke C."/>
            <person name="Skarshewski A."/>
            <person name="Chaumeil P.A."/>
            <person name="Hugenholtz P."/>
        </authorList>
    </citation>
    <scope>NUCLEOTIDE SEQUENCE [LARGE SCALE GENOMIC DNA]</scope>
    <source>
        <strain evidence="1">UBA9380</strain>
    </source>
</reference>